<feature type="transmembrane region" description="Helical" evidence="1">
    <location>
        <begin position="151"/>
        <end position="171"/>
    </location>
</feature>
<reference evidence="2 3" key="1">
    <citation type="submission" date="2017-02" db="EMBL/GenBank/DDBJ databases">
        <authorList>
            <person name="Peterson S.W."/>
        </authorList>
    </citation>
    <scope>NUCLEOTIDE SEQUENCE [LARGE SCALE GENOMIC DNA]</scope>
    <source>
        <strain evidence="2 3">B Mb 05.01</strain>
    </source>
</reference>
<dbReference type="AlphaFoldDB" id="A0A1R4ILV8"/>
<proteinExistence type="predicted"/>
<name>A0A1R4ILV8_9MICO</name>
<evidence type="ECO:0000313" key="2">
    <source>
        <dbReference type="EMBL" id="SJN20709.1"/>
    </source>
</evidence>
<protein>
    <submittedName>
        <fullName evidence="2">ABC transporter, permease protein (Putative)</fullName>
    </submittedName>
</protein>
<feature type="transmembrane region" description="Helical" evidence="1">
    <location>
        <begin position="46"/>
        <end position="68"/>
    </location>
</feature>
<dbReference type="RefSeq" id="WP_256971490.1">
    <property type="nucleotide sequence ID" value="NZ_FUKO01000011.1"/>
</dbReference>
<evidence type="ECO:0000313" key="3">
    <source>
        <dbReference type="Proteomes" id="UP000196320"/>
    </source>
</evidence>
<dbReference type="Proteomes" id="UP000196320">
    <property type="component" value="Unassembled WGS sequence"/>
</dbReference>
<accession>A0A1R4ILV8</accession>
<feature type="transmembrane region" description="Helical" evidence="1">
    <location>
        <begin position="253"/>
        <end position="273"/>
    </location>
</feature>
<dbReference type="EMBL" id="FUKO01000011">
    <property type="protein sequence ID" value="SJN20709.1"/>
    <property type="molecule type" value="Genomic_DNA"/>
</dbReference>
<sequence length="352" mass="36093">MNDSERMLREQTRGLWATACCFVLGAVAGASALWGMTRPFAGDGSVMIPMALIAGVIAGAAFVVSTLLHRAGETSPMPRWQALVSDLSSIAVTIALIGVTGLGVLLAGEVLAVGLQGLELSAIGGGVLTAVAAALGGRLSFQLGVQLSTRAISALLFTFLIIGTLFAMITATDTAWWEHSFSQLGAGIGAWAFNGTLVIAGLLVATTGSYVGRDLHRMRGDDALRLIAPVVVIWALAGAGLAGVGLLPVDRMPVAHAIAAFTTLACVVTAAILTTTAVPAAPRMLMVLTIGLVALIAVAVVFAFAVPVLSITALESIVIGLVLLWMSTLARVLGILAPQVSRPSLRRSPLRG</sequence>
<feature type="transmembrane region" description="Helical" evidence="1">
    <location>
        <begin position="89"/>
        <end position="108"/>
    </location>
</feature>
<keyword evidence="1" id="KW-0812">Transmembrane</keyword>
<feature type="transmembrane region" description="Helical" evidence="1">
    <location>
        <begin position="285"/>
        <end position="311"/>
    </location>
</feature>
<gene>
    <name evidence="2" type="ORF">FM104_02775</name>
</gene>
<organism evidence="2 3">
    <name type="scientific">Microbacterium esteraromaticum</name>
    <dbReference type="NCBI Taxonomy" id="57043"/>
    <lineage>
        <taxon>Bacteria</taxon>
        <taxon>Bacillati</taxon>
        <taxon>Actinomycetota</taxon>
        <taxon>Actinomycetes</taxon>
        <taxon>Micrococcales</taxon>
        <taxon>Microbacteriaceae</taxon>
        <taxon>Microbacterium</taxon>
    </lineage>
</organism>
<dbReference type="Pfam" id="PF06197">
    <property type="entry name" value="DUF998"/>
    <property type="match status" value="1"/>
</dbReference>
<feature type="transmembrane region" description="Helical" evidence="1">
    <location>
        <begin position="14"/>
        <end position="34"/>
    </location>
</feature>
<keyword evidence="1" id="KW-0472">Membrane</keyword>
<feature type="transmembrane region" description="Helical" evidence="1">
    <location>
        <begin position="191"/>
        <end position="211"/>
    </location>
</feature>
<feature type="transmembrane region" description="Helical" evidence="1">
    <location>
        <begin position="317"/>
        <end position="337"/>
    </location>
</feature>
<keyword evidence="1" id="KW-1133">Transmembrane helix</keyword>
<dbReference type="InterPro" id="IPR009339">
    <property type="entry name" value="DUF998"/>
</dbReference>
<evidence type="ECO:0000256" key="1">
    <source>
        <dbReference type="SAM" id="Phobius"/>
    </source>
</evidence>
<keyword evidence="3" id="KW-1185">Reference proteome</keyword>
<feature type="transmembrane region" description="Helical" evidence="1">
    <location>
        <begin position="120"/>
        <end position="139"/>
    </location>
</feature>
<feature type="transmembrane region" description="Helical" evidence="1">
    <location>
        <begin position="223"/>
        <end position="247"/>
    </location>
</feature>